<reference evidence="5" key="1">
    <citation type="journal article" date="2015" name="Nature">
        <title>Complex archaea that bridge the gap between prokaryotes and eukaryotes.</title>
        <authorList>
            <person name="Spang A."/>
            <person name="Saw J.H."/>
            <person name="Jorgensen S.L."/>
            <person name="Zaremba-Niedzwiedzka K."/>
            <person name="Martijn J."/>
            <person name="Lind A.E."/>
            <person name="van Eijk R."/>
            <person name="Schleper C."/>
            <person name="Guy L."/>
            <person name="Ettema T.J."/>
        </authorList>
    </citation>
    <scope>NUCLEOTIDE SEQUENCE</scope>
</reference>
<sequence>MTLKTQDLKTKEQVRAIALLSGGLDSRLAVKMMLEQGIELKALNFVTSFCTCTAKSSCCSEAKKATDEYGIEMKVINSTKELIEAVKNPKHGYGRGLNPCLDCRISMFKTAKKIMEEEGASFIVTGEVLGERPMSQRLDAINIIERDSGLKGKLLRPLSAKLFEPTDVEKKGIVDRDALLAIRGRGRKPQIKLAEDLGIKDYPCPAGGCLLTDISYSQKLKRLLAINEFPTNKQLALLRVGRHFDIDGNMVAIGRDEAENKRIEVLKEPGDTILECSGCEGPTTIIKGGDFSDEIVRKAASLTARYSQGRGAEKMAVVCVNKNGQTDLKVNPKDGFKLAETLTNN</sequence>
<dbReference type="Pfam" id="PF02568">
    <property type="entry name" value="ThiI"/>
    <property type="match status" value="1"/>
</dbReference>
<dbReference type="Gene3D" id="3.40.50.620">
    <property type="entry name" value="HUPs"/>
    <property type="match status" value="1"/>
</dbReference>
<dbReference type="AlphaFoldDB" id="A0A0F9M4S3"/>
<evidence type="ECO:0000313" key="5">
    <source>
        <dbReference type="EMBL" id="KKN02410.1"/>
    </source>
</evidence>
<gene>
    <name evidence="5" type="ORF">LCGC14_1117950</name>
</gene>
<feature type="domain" description="Thil AANH" evidence="3">
    <location>
        <begin position="13"/>
        <end position="158"/>
    </location>
</feature>
<dbReference type="GO" id="GO:0005524">
    <property type="term" value="F:ATP binding"/>
    <property type="evidence" value="ECO:0007669"/>
    <property type="project" value="UniProtKB-KW"/>
</dbReference>
<dbReference type="PANTHER" id="PTHR11933:SF6">
    <property type="entry name" value="THIL AANH DOMAIN-CONTAINING PROTEIN"/>
    <property type="match status" value="1"/>
</dbReference>
<dbReference type="PANTHER" id="PTHR11933">
    <property type="entry name" value="TRNA 5-METHYLAMINOMETHYL-2-THIOURIDYLATE -METHYLTRANSFERASE"/>
    <property type="match status" value="1"/>
</dbReference>
<evidence type="ECO:0000256" key="2">
    <source>
        <dbReference type="ARBA" id="ARBA00022840"/>
    </source>
</evidence>
<organism evidence="5">
    <name type="scientific">marine sediment metagenome</name>
    <dbReference type="NCBI Taxonomy" id="412755"/>
    <lineage>
        <taxon>unclassified sequences</taxon>
        <taxon>metagenomes</taxon>
        <taxon>ecological metagenomes</taxon>
    </lineage>
</organism>
<accession>A0A0F9M4S3</accession>
<evidence type="ECO:0000256" key="1">
    <source>
        <dbReference type="ARBA" id="ARBA00022741"/>
    </source>
</evidence>
<proteinExistence type="predicted"/>
<comment type="caution">
    <text evidence="5">The sequence shown here is derived from an EMBL/GenBank/DDBJ whole genome shotgun (WGS) entry which is preliminary data.</text>
</comment>
<dbReference type="InterPro" id="IPR014729">
    <property type="entry name" value="Rossmann-like_a/b/a_fold"/>
</dbReference>
<dbReference type="InterPro" id="IPR020536">
    <property type="entry name" value="ThiI_AANH"/>
</dbReference>
<dbReference type="EMBL" id="LAZR01005152">
    <property type="protein sequence ID" value="KKN02410.1"/>
    <property type="molecule type" value="Genomic_DNA"/>
</dbReference>
<dbReference type="GO" id="GO:0004810">
    <property type="term" value="F:CCA tRNA nucleotidyltransferase activity"/>
    <property type="evidence" value="ECO:0007669"/>
    <property type="project" value="InterPro"/>
</dbReference>
<evidence type="ECO:0000259" key="4">
    <source>
        <dbReference type="Pfam" id="PF18297"/>
    </source>
</evidence>
<dbReference type="Pfam" id="PF18297">
    <property type="entry name" value="NFACT-R_2"/>
    <property type="match status" value="1"/>
</dbReference>
<name>A0A0F9M4S3_9ZZZZ</name>
<dbReference type="InterPro" id="IPR059101">
    <property type="entry name" value="NFACT-R_2"/>
</dbReference>
<feature type="domain" description="NFACT protein RNA binding" evidence="4">
    <location>
        <begin position="241"/>
        <end position="332"/>
    </location>
</feature>
<dbReference type="SUPFAM" id="SSF52402">
    <property type="entry name" value="Adenine nucleotide alpha hydrolases-like"/>
    <property type="match status" value="1"/>
</dbReference>
<keyword evidence="2" id="KW-0067">ATP-binding</keyword>
<protein>
    <submittedName>
        <fullName evidence="5">Uncharacterized protein</fullName>
    </submittedName>
</protein>
<evidence type="ECO:0000259" key="3">
    <source>
        <dbReference type="Pfam" id="PF02568"/>
    </source>
</evidence>
<keyword evidence="1" id="KW-0547">Nucleotide-binding</keyword>